<organism evidence="4 5">
    <name type="scientific">Afipia felis</name>
    <name type="common">Cat scratch disease bacillus</name>
    <dbReference type="NCBI Taxonomy" id="1035"/>
    <lineage>
        <taxon>Bacteria</taxon>
        <taxon>Pseudomonadati</taxon>
        <taxon>Pseudomonadota</taxon>
        <taxon>Alphaproteobacteria</taxon>
        <taxon>Hyphomicrobiales</taxon>
        <taxon>Nitrobacteraceae</taxon>
        <taxon>Afipia</taxon>
    </lineage>
</organism>
<dbReference type="Proteomes" id="UP000035762">
    <property type="component" value="Unassembled WGS sequence"/>
</dbReference>
<feature type="compositionally biased region" description="Polar residues" evidence="2">
    <location>
        <begin position="667"/>
        <end position="681"/>
    </location>
</feature>
<dbReference type="EMBL" id="CCAZ020000002">
    <property type="protein sequence ID" value="CEG09602.1"/>
    <property type="molecule type" value="Genomic_DNA"/>
</dbReference>
<dbReference type="InterPro" id="IPR007312">
    <property type="entry name" value="Phosphoesterase"/>
</dbReference>
<keyword evidence="5" id="KW-1185">Reference proteome</keyword>
<feature type="domain" description="Bacterial Ig-like" evidence="3">
    <location>
        <begin position="666"/>
        <end position="758"/>
    </location>
</feature>
<gene>
    <name evidence="4" type="ORF">BN961_03032</name>
</gene>
<evidence type="ECO:0000313" key="4">
    <source>
        <dbReference type="EMBL" id="CEG09602.1"/>
    </source>
</evidence>
<feature type="region of interest" description="Disordered" evidence="2">
    <location>
        <begin position="660"/>
        <end position="681"/>
    </location>
</feature>
<dbReference type="GO" id="GO:0042578">
    <property type="term" value="F:phosphoric ester hydrolase activity"/>
    <property type="evidence" value="ECO:0007669"/>
    <property type="project" value="UniProtKB-ARBA"/>
</dbReference>
<comment type="caution">
    <text evidence="4">The sequence shown here is derived from an EMBL/GenBank/DDBJ whole genome shotgun (WGS) entry which is preliminary data.</text>
</comment>
<protein>
    <submittedName>
        <fullName evidence="4">Phosphoesterase family protein</fullName>
    </submittedName>
</protein>
<dbReference type="PANTHER" id="PTHR31956">
    <property type="entry name" value="NON-SPECIFIC PHOSPHOLIPASE C4-RELATED"/>
    <property type="match status" value="1"/>
</dbReference>
<accession>A0A090MTR2</accession>
<dbReference type="Gene3D" id="2.60.40.10">
    <property type="entry name" value="Immunoglobulins"/>
    <property type="match status" value="2"/>
</dbReference>
<evidence type="ECO:0000313" key="5">
    <source>
        <dbReference type="Proteomes" id="UP000035762"/>
    </source>
</evidence>
<feature type="domain" description="Bacterial Ig-like" evidence="3">
    <location>
        <begin position="559"/>
        <end position="657"/>
    </location>
</feature>
<dbReference type="SUPFAM" id="SSF53649">
    <property type="entry name" value="Alkaline phosphatase-like"/>
    <property type="match status" value="1"/>
</dbReference>
<dbReference type="PANTHER" id="PTHR31956:SF1">
    <property type="entry name" value="NON-SPECIFIC PHOSPHOLIPASE C1"/>
    <property type="match status" value="1"/>
</dbReference>
<dbReference type="Pfam" id="PF19077">
    <property type="entry name" value="Big_13"/>
    <property type="match status" value="2"/>
</dbReference>
<dbReference type="Pfam" id="PF04185">
    <property type="entry name" value="Phosphoesterase"/>
    <property type="match status" value="1"/>
</dbReference>
<dbReference type="STRING" id="1035.BN961_03032"/>
<dbReference type="OrthoDB" id="8166863at2"/>
<dbReference type="Gene3D" id="3.40.720.10">
    <property type="entry name" value="Alkaline Phosphatase, subunit A"/>
    <property type="match status" value="1"/>
</dbReference>
<dbReference type="InterPro" id="IPR044016">
    <property type="entry name" value="Big_13"/>
</dbReference>
<sequence>MSTTSKIDTLFSGISNTSSYPPHNGLAVGPNNIVMAEGSRIEWTNLTGGAATIQSVYSFFSSLGATATNSLYDPRCIYDSASGRFIIIMENIGSNGAVSNIDIAVSKDSNPNDGWYFASLNTSLTINGQLTSSDRPSITVDGSNIYITAPQYNVNVSGYAGTETWVIGKTAGAGGGLYNGGTMTVVANQITPSNQGIFTVATGSSGTTYYACDYSTGSQIVAVVQAYNTATGTFGPSTTITLGNIDQGGSYTAQQQGTTLLLDAGDKRIQSLQYANGFLWGVCELKPIGSSVPLVHWFKIDVSNPNSPTLVAQGDISGTSLGTNVATFNGSLAVDGAGDVLINFTASGPNMYPSDYYVYAAASAPAGSFSSPILYQASTGFFNSGNGSSVQRWGAYSTAIPDPNNPNAFWISNEYVASGWWQTAVSQIEVGTTTNPTISLIAVSGTGVTNGSGDLNAGKAVTLTVTFSSAVTVNTTGGAPTLTLNDGGTATYVGGSGSSALTFSYVVASGQNTSDLSISSANLNGATIRDQLGNNADLSGAANYNPAGILQIDTATPAAPTALSLDTTTDSGTKGDGITNATQVKIDGSAEPGSTVTLYDSNGTTVLGTGIADATTGAFAITTAALAGGTHTITAKSTDLAGNTSIASAATTITIDTTAPGAPTGLSLDTSTDSGTKGDGITSSTQIEIDGSAAPGSAVTLYDTNGTTIIGTGTANATTGAFSITTSVLAIGNHSITAKAADVAGNVSTASAPYSVTVTAPTYDHIVVVIDENKNYSDVIGNAAAPFINSLVASGTLFTSYSAVTHPSEPNYLALFSGSTQGVTDDGIYFFPNAPTLAGELIQAGYTFTGYAESSSTRSHDPWESFGDSQNLGQSFSQFPTDFNQLPTVSFVIPNLNDDMHDGTVAQGDQWLSDNLSAYAAWAQANNSLLIVTFDESDSSSSNQIPTIIVGDGIPVGENTQALNHYSLLHTIEDIYGLPGLTTNDTSAPVINFSAVNPPVVTSEIETQFSGISDPSSYPPHNALAVGSNYIVMAEGSKIEWSNLTGGASTTQSVYQFFKSLGSTATNALFDPRIAYDSVNGRYIVTMDNIGSNGTISNIDIAVSKDSNPNDGWYFASLNTSLTLNGSLTSSDTPVVSVDGTNIYITAPQYNVSGGGWQGTAVWVIGDIVGAGGGIYNGGTMTVTASEVTSPSQGIYRVVAGGNGYTYYASSYSTGGQIVVTLQAYNVATNTFGAVSTIGLGKIDQGGSYTAQQLGTSLLLDATDKRVQNLAYSNGFLYGITEEKPIGSSVPLVHWFKIDVSNPNSPTLVAQGDISGASLGTNVATFNGSIAVDGAGDVLINFTASGPNMYPSDYYVYQSAGNGAGSFSAPILYQASSGFFNSGNGSSVQRWGINSTTIADPNNAHGFWVSNEYVANGWWQTSVTEISIQPSLETPTLTLGSTALTVNAGSSATLPISVAGFDADDTVTVAIGGLTSYETITDTLDKQTFSGSSVTLTAAEVNSGLSLQSSYAGTDHPVNTLTITASNTTAGESATSAAQTITVTDPPASPAMTWSNWNQHNSSFQHLTALMEQYMAAGLHGAGSHNFGSTNDTPTHFNPEEQPFLGTSHHSHFS</sequence>
<dbReference type="InterPro" id="IPR013783">
    <property type="entry name" value="Ig-like_fold"/>
</dbReference>
<keyword evidence="1" id="KW-0378">Hydrolase</keyword>
<evidence type="ECO:0000256" key="1">
    <source>
        <dbReference type="ARBA" id="ARBA00022801"/>
    </source>
</evidence>
<evidence type="ECO:0000256" key="2">
    <source>
        <dbReference type="SAM" id="MobiDB-lite"/>
    </source>
</evidence>
<proteinExistence type="predicted"/>
<dbReference type="RefSeq" id="WP_048757956.1">
    <property type="nucleotide sequence ID" value="NZ_CCAZ020000002.1"/>
</dbReference>
<reference evidence="4 5" key="1">
    <citation type="journal article" date="2014" name="Genome Announc.">
        <title>Genome Sequence of Afipia felis Strain 76713, Isolated in Hospital Water Using an Amoeba Co-Culture Procedure.</title>
        <authorList>
            <person name="Benamar S."/>
            <person name="La Scola B."/>
            <person name="Croce O."/>
        </authorList>
    </citation>
    <scope>NUCLEOTIDE SEQUENCE [LARGE SCALE GENOMIC DNA]</scope>
    <source>
        <strain evidence="4 5">76713</strain>
    </source>
</reference>
<feature type="compositionally biased region" description="Polar residues" evidence="2">
    <location>
        <begin position="1586"/>
        <end position="1596"/>
    </location>
</feature>
<feature type="region of interest" description="Disordered" evidence="2">
    <location>
        <begin position="1585"/>
        <end position="1614"/>
    </location>
</feature>
<name>A0A090MTR2_AFIFE</name>
<evidence type="ECO:0000259" key="3">
    <source>
        <dbReference type="Pfam" id="PF19077"/>
    </source>
</evidence>
<dbReference type="InterPro" id="IPR017850">
    <property type="entry name" value="Alkaline_phosphatase_core_sf"/>
</dbReference>